<proteinExistence type="predicted"/>
<name>A0ACB8BIU9_9AGAM</name>
<organism evidence="1 2">
    <name type="scientific">Leucogyrophana mollusca</name>
    <dbReference type="NCBI Taxonomy" id="85980"/>
    <lineage>
        <taxon>Eukaryota</taxon>
        <taxon>Fungi</taxon>
        <taxon>Dikarya</taxon>
        <taxon>Basidiomycota</taxon>
        <taxon>Agaricomycotina</taxon>
        <taxon>Agaricomycetes</taxon>
        <taxon>Agaricomycetidae</taxon>
        <taxon>Boletales</taxon>
        <taxon>Boletales incertae sedis</taxon>
        <taxon>Leucogyrophana</taxon>
    </lineage>
</organism>
<keyword evidence="1" id="KW-0378">Hydrolase</keyword>
<protein>
    <submittedName>
        <fullName evidence="1">Acid protease</fullName>
    </submittedName>
</protein>
<accession>A0ACB8BIU9</accession>
<reference evidence="1" key="1">
    <citation type="journal article" date="2021" name="New Phytol.">
        <title>Evolutionary innovations through gain and loss of genes in the ectomycorrhizal Boletales.</title>
        <authorList>
            <person name="Wu G."/>
            <person name="Miyauchi S."/>
            <person name="Morin E."/>
            <person name="Kuo A."/>
            <person name="Drula E."/>
            <person name="Varga T."/>
            <person name="Kohler A."/>
            <person name="Feng B."/>
            <person name="Cao Y."/>
            <person name="Lipzen A."/>
            <person name="Daum C."/>
            <person name="Hundley H."/>
            <person name="Pangilinan J."/>
            <person name="Johnson J."/>
            <person name="Barry K."/>
            <person name="LaButti K."/>
            <person name="Ng V."/>
            <person name="Ahrendt S."/>
            <person name="Min B."/>
            <person name="Choi I.G."/>
            <person name="Park H."/>
            <person name="Plett J.M."/>
            <person name="Magnuson J."/>
            <person name="Spatafora J.W."/>
            <person name="Nagy L.G."/>
            <person name="Henrissat B."/>
            <person name="Grigoriev I.V."/>
            <person name="Yang Z.L."/>
            <person name="Xu J."/>
            <person name="Martin F.M."/>
        </authorList>
    </citation>
    <scope>NUCLEOTIDE SEQUENCE</scope>
    <source>
        <strain evidence="1">KUC20120723A-06</strain>
    </source>
</reference>
<keyword evidence="1" id="KW-0645">Protease</keyword>
<dbReference type="EMBL" id="MU266395">
    <property type="protein sequence ID" value="KAH7925785.1"/>
    <property type="molecule type" value="Genomic_DNA"/>
</dbReference>
<evidence type="ECO:0000313" key="1">
    <source>
        <dbReference type="EMBL" id="KAH7925785.1"/>
    </source>
</evidence>
<evidence type="ECO:0000313" key="2">
    <source>
        <dbReference type="Proteomes" id="UP000790709"/>
    </source>
</evidence>
<sequence>MFFTAGASLIVLPALVAALPHPPSFITIPLGQRPRVQRGSGIADVTAFQASIARTAAKVERNFAIYEKNTGRSLAGPRSLRKRAQGSDPLIDFMDTYWYGNITVGTPPVTFTMDFDTGSSDLFLPGPDCGELCSPFTVYYPNASSTSKLLGQSVGLIYGDQSSVIGTTYSDTVSIGGYTAKNQTIVAAQQYSAGFEAPTRVSDGLMGMAFGSLGQSTHSPLFQTLVSQGAVPEPVFAFKLAHSGSELRIGGVNSALYKGAFTYTNVTEPAFWQIAVDGVSANGTQVLSNVSAVVDSGSTTISGDAASVEKLYAAAGGISIGNGTYAYPCDSPPNVTFQIGGKSIAIAPEWINGGFLTDGDNGEALCLGTISGSGPSESFWILGDVFMRNVYTVFDVGNTRIGFADLA</sequence>
<dbReference type="Proteomes" id="UP000790709">
    <property type="component" value="Unassembled WGS sequence"/>
</dbReference>
<comment type="caution">
    <text evidence="1">The sequence shown here is derived from an EMBL/GenBank/DDBJ whole genome shotgun (WGS) entry which is preliminary data.</text>
</comment>
<gene>
    <name evidence="1" type="ORF">BV22DRAFT_407701</name>
</gene>
<keyword evidence="2" id="KW-1185">Reference proteome</keyword>